<accession>A0A917PHA8</accession>
<dbReference type="EMBL" id="BMOE01000007">
    <property type="protein sequence ID" value="GGJ78766.1"/>
    <property type="molecule type" value="Genomic_DNA"/>
</dbReference>
<evidence type="ECO:0000313" key="2">
    <source>
        <dbReference type="EMBL" id="GGJ78766.1"/>
    </source>
</evidence>
<feature type="region of interest" description="Disordered" evidence="1">
    <location>
        <begin position="251"/>
        <end position="272"/>
    </location>
</feature>
<name>A0A917PHA8_9DEIO</name>
<comment type="caution">
    <text evidence="2">The sequence shown here is derived from an EMBL/GenBank/DDBJ whole genome shotgun (WGS) entry which is preliminary data.</text>
</comment>
<keyword evidence="3" id="KW-1185">Reference proteome</keyword>
<gene>
    <name evidence="2" type="ORF">GCM10008939_23270</name>
</gene>
<protein>
    <submittedName>
        <fullName evidence="2">Uncharacterized protein</fullName>
    </submittedName>
</protein>
<organism evidence="2 3">
    <name type="scientific">Deinococcus aquiradiocola</name>
    <dbReference type="NCBI Taxonomy" id="393059"/>
    <lineage>
        <taxon>Bacteria</taxon>
        <taxon>Thermotogati</taxon>
        <taxon>Deinococcota</taxon>
        <taxon>Deinococci</taxon>
        <taxon>Deinococcales</taxon>
        <taxon>Deinococcaceae</taxon>
        <taxon>Deinococcus</taxon>
    </lineage>
</organism>
<dbReference type="RefSeq" id="WP_188963453.1">
    <property type="nucleotide sequence ID" value="NZ_BMOE01000007.1"/>
</dbReference>
<evidence type="ECO:0000313" key="3">
    <source>
        <dbReference type="Proteomes" id="UP000635726"/>
    </source>
</evidence>
<evidence type="ECO:0000256" key="1">
    <source>
        <dbReference type="SAM" id="MobiDB-lite"/>
    </source>
</evidence>
<reference evidence="2" key="2">
    <citation type="submission" date="2020-09" db="EMBL/GenBank/DDBJ databases">
        <authorList>
            <person name="Sun Q."/>
            <person name="Ohkuma M."/>
        </authorList>
    </citation>
    <scope>NUCLEOTIDE SEQUENCE</scope>
    <source>
        <strain evidence="2">JCM 14371</strain>
    </source>
</reference>
<sequence>MSHQHLHALSAEFVCPLIPAVILTCQQSLHRRLTPVPLPTTHGGHRYRADAARLTHPTPTDKLRLAAFVDAPADLRTDIDTATRPVVPSVQAFVYPLLAEQITGHRPLPRQRTYGDQDIAPVTAEHALEAVSELFQTPLLVGLAVLSFNAAAGSFERFLLAFALNDSRAHHQRHLHDQREHRLPETHLDHLSVPPPDIQDPHPRSLTDTLHRLERHFDRQARHADPSLTAGQVTRLRAAYLALLARSPDALQTRDRRGNPHLPHGTARTLPDRCGVTVRQERRAREVFYQALTDLRAAARAHD</sequence>
<dbReference type="AlphaFoldDB" id="A0A917PHA8"/>
<dbReference type="Proteomes" id="UP000635726">
    <property type="component" value="Unassembled WGS sequence"/>
</dbReference>
<reference evidence="2" key="1">
    <citation type="journal article" date="2014" name="Int. J. Syst. Evol. Microbiol.">
        <title>Complete genome sequence of Corynebacterium casei LMG S-19264T (=DSM 44701T), isolated from a smear-ripened cheese.</title>
        <authorList>
            <consortium name="US DOE Joint Genome Institute (JGI-PGF)"/>
            <person name="Walter F."/>
            <person name="Albersmeier A."/>
            <person name="Kalinowski J."/>
            <person name="Ruckert C."/>
        </authorList>
    </citation>
    <scope>NUCLEOTIDE SEQUENCE</scope>
    <source>
        <strain evidence="2">JCM 14371</strain>
    </source>
</reference>
<proteinExistence type="predicted"/>